<dbReference type="Proteomes" id="UP000790347">
    <property type="component" value="Unassembled WGS sequence"/>
</dbReference>
<evidence type="ECO:0000313" key="1">
    <source>
        <dbReference type="EMBL" id="KAH9526548.1"/>
    </source>
</evidence>
<keyword evidence="2" id="KW-1185">Reference proteome</keyword>
<reference evidence="1" key="1">
    <citation type="submission" date="2013-05" db="EMBL/GenBank/DDBJ databases">
        <authorList>
            <person name="Yim A.K.Y."/>
            <person name="Chan T.F."/>
            <person name="Ji K.M."/>
            <person name="Liu X.Y."/>
            <person name="Zhou J.W."/>
            <person name="Li R.Q."/>
            <person name="Yang K.Y."/>
            <person name="Li J."/>
            <person name="Li M."/>
            <person name="Law P.T.W."/>
            <person name="Wu Y.L."/>
            <person name="Cai Z.L."/>
            <person name="Qin H."/>
            <person name="Bao Y."/>
            <person name="Leung R.K.K."/>
            <person name="Ng P.K.S."/>
            <person name="Zou J."/>
            <person name="Zhong X.J."/>
            <person name="Ran P.X."/>
            <person name="Zhong N.S."/>
            <person name="Liu Z.G."/>
            <person name="Tsui S.K.W."/>
        </authorList>
    </citation>
    <scope>NUCLEOTIDE SEQUENCE</scope>
    <source>
        <strain evidence="1">Derf</strain>
        <tissue evidence="1">Whole organism</tissue>
    </source>
</reference>
<protein>
    <submittedName>
        <fullName evidence="1">Uncharacterized protein</fullName>
    </submittedName>
</protein>
<reference evidence="1" key="2">
    <citation type="journal article" date="2022" name="Res Sq">
        <title>Comparative Genomics Reveals Insights into the Divergent Evolution of Astigmatic Mites and Household Pest Adaptations.</title>
        <authorList>
            <person name="Xiong Q."/>
            <person name="Wan A.T.-Y."/>
            <person name="Liu X.-Y."/>
            <person name="Fung C.S.-H."/>
            <person name="Xiao X."/>
            <person name="Malainual N."/>
            <person name="Hou J."/>
            <person name="Wang L."/>
            <person name="Wang M."/>
            <person name="Yang K."/>
            <person name="Cui Y."/>
            <person name="Leung E."/>
            <person name="Nong W."/>
            <person name="Shin S.-K."/>
            <person name="Au S."/>
            <person name="Jeong K.Y."/>
            <person name="Chew F.T."/>
            <person name="Hui J."/>
            <person name="Leung T.F."/>
            <person name="Tungtrongchitr A."/>
            <person name="Zhong N."/>
            <person name="Liu Z."/>
            <person name="Tsui S."/>
        </authorList>
    </citation>
    <scope>NUCLEOTIDE SEQUENCE</scope>
    <source>
        <strain evidence="1">Derf</strain>
        <tissue evidence="1">Whole organism</tissue>
    </source>
</reference>
<organism evidence="1 2">
    <name type="scientific">Dermatophagoides farinae</name>
    <name type="common">American house dust mite</name>
    <dbReference type="NCBI Taxonomy" id="6954"/>
    <lineage>
        <taxon>Eukaryota</taxon>
        <taxon>Metazoa</taxon>
        <taxon>Ecdysozoa</taxon>
        <taxon>Arthropoda</taxon>
        <taxon>Chelicerata</taxon>
        <taxon>Arachnida</taxon>
        <taxon>Acari</taxon>
        <taxon>Acariformes</taxon>
        <taxon>Sarcoptiformes</taxon>
        <taxon>Astigmata</taxon>
        <taxon>Psoroptidia</taxon>
        <taxon>Analgoidea</taxon>
        <taxon>Pyroglyphidae</taxon>
        <taxon>Dermatophagoidinae</taxon>
        <taxon>Dermatophagoides</taxon>
    </lineage>
</organism>
<name>A0A922ID93_DERFA</name>
<sequence length="102" mass="11793">MIKSSATTAAAIAEKYSYEKKKHTHAHKVIQNSENILGGKKGKKSEPMLNGMLFSAIWYIQESNPKKWNVYSAENERIELSCRIEDEDEDEFIADKTYMYKL</sequence>
<dbReference type="AlphaFoldDB" id="A0A922ID93"/>
<gene>
    <name evidence="1" type="ORF">DERF_000624</name>
</gene>
<evidence type="ECO:0000313" key="2">
    <source>
        <dbReference type="Proteomes" id="UP000790347"/>
    </source>
</evidence>
<proteinExistence type="predicted"/>
<dbReference type="EMBL" id="ASGP02000001">
    <property type="protein sequence ID" value="KAH9526548.1"/>
    <property type="molecule type" value="Genomic_DNA"/>
</dbReference>
<comment type="caution">
    <text evidence="1">The sequence shown here is derived from an EMBL/GenBank/DDBJ whole genome shotgun (WGS) entry which is preliminary data.</text>
</comment>
<accession>A0A922ID93</accession>